<gene>
    <name evidence="2" type="ORF">B0J12DRAFT_168283</name>
</gene>
<proteinExistence type="predicted"/>
<evidence type="ECO:0000313" key="2">
    <source>
        <dbReference type="EMBL" id="KAH7063405.1"/>
    </source>
</evidence>
<keyword evidence="3" id="KW-1185">Reference proteome</keyword>
<accession>A0ABQ8GV28</accession>
<evidence type="ECO:0008006" key="4">
    <source>
        <dbReference type="Google" id="ProtNLM"/>
    </source>
</evidence>
<comment type="caution">
    <text evidence="2">The sequence shown here is derived from an EMBL/GenBank/DDBJ whole genome shotgun (WGS) entry which is preliminary data.</text>
</comment>
<name>A0ABQ8GV28_9PEZI</name>
<dbReference type="EMBL" id="JAGTJR010000002">
    <property type="protein sequence ID" value="KAH7063405.1"/>
    <property type="molecule type" value="Genomic_DNA"/>
</dbReference>
<feature type="signal peptide" evidence="1">
    <location>
        <begin position="1"/>
        <end position="24"/>
    </location>
</feature>
<keyword evidence="1" id="KW-0732">Signal</keyword>
<organism evidence="2 3">
    <name type="scientific">Macrophomina phaseolina</name>
    <dbReference type="NCBI Taxonomy" id="35725"/>
    <lineage>
        <taxon>Eukaryota</taxon>
        <taxon>Fungi</taxon>
        <taxon>Dikarya</taxon>
        <taxon>Ascomycota</taxon>
        <taxon>Pezizomycotina</taxon>
        <taxon>Dothideomycetes</taxon>
        <taxon>Dothideomycetes incertae sedis</taxon>
        <taxon>Botryosphaeriales</taxon>
        <taxon>Botryosphaeriaceae</taxon>
        <taxon>Macrophomina</taxon>
    </lineage>
</organism>
<feature type="chain" id="PRO_5045440972" description="Secreted protein" evidence="1">
    <location>
        <begin position="25"/>
        <end position="162"/>
    </location>
</feature>
<evidence type="ECO:0000256" key="1">
    <source>
        <dbReference type="SAM" id="SignalP"/>
    </source>
</evidence>
<dbReference type="Proteomes" id="UP000774617">
    <property type="component" value="Unassembled WGS sequence"/>
</dbReference>
<reference evidence="2 3" key="1">
    <citation type="journal article" date="2021" name="Nat. Commun.">
        <title>Genetic determinants of endophytism in the Arabidopsis root mycobiome.</title>
        <authorList>
            <person name="Mesny F."/>
            <person name="Miyauchi S."/>
            <person name="Thiergart T."/>
            <person name="Pickel B."/>
            <person name="Atanasova L."/>
            <person name="Karlsson M."/>
            <person name="Huettel B."/>
            <person name="Barry K.W."/>
            <person name="Haridas S."/>
            <person name="Chen C."/>
            <person name="Bauer D."/>
            <person name="Andreopoulos W."/>
            <person name="Pangilinan J."/>
            <person name="LaButti K."/>
            <person name="Riley R."/>
            <person name="Lipzen A."/>
            <person name="Clum A."/>
            <person name="Drula E."/>
            <person name="Henrissat B."/>
            <person name="Kohler A."/>
            <person name="Grigoriev I.V."/>
            <person name="Martin F.M."/>
            <person name="Hacquard S."/>
        </authorList>
    </citation>
    <scope>NUCLEOTIDE SEQUENCE [LARGE SCALE GENOMIC DNA]</scope>
    <source>
        <strain evidence="2 3">MPI-SDFR-AT-0080</strain>
    </source>
</reference>
<evidence type="ECO:0000313" key="3">
    <source>
        <dbReference type="Proteomes" id="UP000774617"/>
    </source>
</evidence>
<protein>
    <recommendedName>
        <fullName evidence="4">Secreted protein</fullName>
    </recommendedName>
</protein>
<sequence>MTRRFPRVWGSVFFIVVLMQPGKALDGWTFWKPGARPCDSVLHRCGNWAVRCRRENVGSLVPPTGAAREGSSSWWMCAFPGKLIPQEGGSLILQLLRRTGARHFPSRKDGELWLSRRLVRGWRSLRRQVPVYRTLCGWTGLAGRADPGTAATGRPRERQLRS</sequence>